<sequence>MKLRKQTRQWTGATLAGALLLPAAVLANETHVYGIANFNGAASGQCDADSHSVHTKTAGEFAGYFNSLVNAGQWTDVRTLNNTSARTDLWTDASKGSAANAKDTQANAGVDDADILFVHTHGGHSEANLRSWLVMGSNLDACSAVTDTHMSLGNGKLNIAVVKACQSGDYQVWKQGGYRTALVTNTSGFTMWNAFHGDSSCGNHVKRYVKRYVADSKTSGVGENWIDEAYDRDWGKNNDDCPVSIVFGDTKAKRVAMFESGGWKDRHNTGGKVASSIFYVGGCDPSSGQKLPE</sequence>
<dbReference type="OrthoDB" id="5495902at2"/>
<dbReference type="AlphaFoldDB" id="A0A540X068"/>
<comment type="caution">
    <text evidence="2">The sequence shown here is derived from an EMBL/GenBank/DDBJ whole genome shotgun (WGS) entry which is preliminary data.</text>
</comment>
<feature type="chain" id="PRO_5022138832" evidence="1">
    <location>
        <begin position="28"/>
        <end position="293"/>
    </location>
</feature>
<dbReference type="RefSeq" id="WP_141643713.1">
    <property type="nucleotide sequence ID" value="NZ_VIFM01000064.1"/>
</dbReference>
<accession>A0A540X068</accession>
<dbReference type="EMBL" id="VIFM01000064">
    <property type="protein sequence ID" value="TQF14593.1"/>
    <property type="molecule type" value="Genomic_DNA"/>
</dbReference>
<keyword evidence="1" id="KW-0732">Signal</keyword>
<feature type="signal peptide" evidence="1">
    <location>
        <begin position="1"/>
        <end position="27"/>
    </location>
</feature>
<dbReference type="Proteomes" id="UP000315369">
    <property type="component" value="Unassembled WGS sequence"/>
</dbReference>
<evidence type="ECO:0000256" key="1">
    <source>
        <dbReference type="SAM" id="SignalP"/>
    </source>
</evidence>
<keyword evidence="3" id="KW-1185">Reference proteome</keyword>
<proteinExistence type="predicted"/>
<organism evidence="2 3">
    <name type="scientific">Myxococcus llanfairpwllgwyngyllgogerychwyrndrobwllllantysiliogogogochensis</name>
    <dbReference type="NCBI Taxonomy" id="2590453"/>
    <lineage>
        <taxon>Bacteria</taxon>
        <taxon>Pseudomonadati</taxon>
        <taxon>Myxococcota</taxon>
        <taxon>Myxococcia</taxon>
        <taxon>Myxococcales</taxon>
        <taxon>Cystobacterineae</taxon>
        <taxon>Myxococcaceae</taxon>
        <taxon>Myxococcus</taxon>
    </lineage>
</organism>
<reference evidence="2 3" key="1">
    <citation type="submission" date="2019-06" db="EMBL/GenBank/DDBJ databases">
        <authorList>
            <person name="Livingstone P."/>
            <person name="Whitworth D."/>
        </authorList>
    </citation>
    <scope>NUCLEOTIDE SEQUENCE [LARGE SCALE GENOMIC DNA]</scope>
    <source>
        <strain evidence="2 3">AM401</strain>
    </source>
</reference>
<evidence type="ECO:0000313" key="3">
    <source>
        <dbReference type="Proteomes" id="UP000315369"/>
    </source>
</evidence>
<protein>
    <submittedName>
        <fullName evidence="2">Uncharacterized protein</fullName>
    </submittedName>
</protein>
<name>A0A540X068_9BACT</name>
<evidence type="ECO:0000313" key="2">
    <source>
        <dbReference type="EMBL" id="TQF14593.1"/>
    </source>
</evidence>
<gene>
    <name evidence="2" type="ORF">FJV41_17885</name>
</gene>